<dbReference type="SUPFAM" id="SSF52141">
    <property type="entry name" value="Uracil-DNA glycosylase-like"/>
    <property type="match status" value="1"/>
</dbReference>
<sequence>MSKEERAAELYEVIRACRLCALAETRTHAVPGEGPLDAEVMCIGEAPGLNEDRQGRPFVGAAGQFLTELLAEAGLRRDEVYICNVLKCRPPGNRDPLPGEIAACAEYLDLQIDLVDPLVIVTLGRFSMARWFPQQTISRIHGKPKVVDGRYIVPMYHPAAALHQGALREVLVEDFRNLRGVIARARGGDFEAAGAAPAVSAAWEPREAPTPEPGARADGPATPPAAVAALHLPNRTPEAPRQAGPRPPDQEAPAPAEPRQISFFDQDT</sequence>
<evidence type="ECO:0000313" key="14">
    <source>
        <dbReference type="EMBL" id="QFG04284.1"/>
    </source>
</evidence>
<dbReference type="EC" id="3.2.2.27" evidence="3"/>
<proteinExistence type="inferred from homology"/>
<evidence type="ECO:0000256" key="5">
    <source>
        <dbReference type="ARBA" id="ARBA00022485"/>
    </source>
</evidence>
<gene>
    <name evidence="14" type="ORF">Tbon_01825</name>
</gene>
<dbReference type="EMBL" id="CP042829">
    <property type="protein sequence ID" value="QFG04284.1"/>
    <property type="molecule type" value="Genomic_DNA"/>
</dbReference>
<keyword evidence="7" id="KW-0227">DNA damage</keyword>
<keyword evidence="8" id="KW-0378">Hydrolase</keyword>
<dbReference type="Gene3D" id="3.40.470.10">
    <property type="entry name" value="Uracil-DNA glycosylase-like domain"/>
    <property type="match status" value="1"/>
</dbReference>
<keyword evidence="15" id="KW-1185">Reference proteome</keyword>
<dbReference type="CDD" id="cd10030">
    <property type="entry name" value="UDG-F4_TTUDGA_SPO1dp_like"/>
    <property type="match status" value="1"/>
</dbReference>
<dbReference type="InterPro" id="IPR036895">
    <property type="entry name" value="Uracil-DNA_glycosylase-like_sf"/>
</dbReference>
<dbReference type="Proteomes" id="UP000326331">
    <property type="component" value="Chromosome"/>
</dbReference>
<dbReference type="InterPro" id="IPR005273">
    <property type="entry name" value="Ura-DNA_glyco_family4"/>
</dbReference>
<keyword evidence="6" id="KW-0479">Metal-binding</keyword>
<evidence type="ECO:0000256" key="10">
    <source>
        <dbReference type="ARBA" id="ARBA00023014"/>
    </source>
</evidence>
<feature type="domain" description="Uracil-DNA glycosylase-like" evidence="13">
    <location>
        <begin position="31"/>
        <end position="176"/>
    </location>
</feature>
<dbReference type="SMART" id="SM00986">
    <property type="entry name" value="UDG"/>
    <property type="match status" value="1"/>
</dbReference>
<evidence type="ECO:0000256" key="6">
    <source>
        <dbReference type="ARBA" id="ARBA00022723"/>
    </source>
</evidence>
<keyword evidence="10" id="KW-0411">Iron-sulfur</keyword>
<keyword evidence="11" id="KW-0234">DNA repair</keyword>
<evidence type="ECO:0000256" key="9">
    <source>
        <dbReference type="ARBA" id="ARBA00023004"/>
    </source>
</evidence>
<keyword evidence="9" id="KW-0408">Iron</keyword>
<evidence type="ECO:0000256" key="3">
    <source>
        <dbReference type="ARBA" id="ARBA00012030"/>
    </source>
</evidence>
<evidence type="ECO:0000259" key="13">
    <source>
        <dbReference type="SMART" id="SM00986"/>
    </source>
</evidence>
<reference evidence="14 15" key="2">
    <citation type="submission" date="2019-10" db="EMBL/GenBank/DDBJ databases">
        <title>Thermopilla bonchosmolovskayae gen. nov., sp. nov., a moderately thermophilic Chloroflexi bacterium from a Chukotka hot spring (Arctic, Russia), representing a novel classis Thermopillaia, which include previously uncultivated lineage OLB14.</title>
        <authorList>
            <person name="Kochetkova T.V."/>
            <person name="Zayulina K.S."/>
            <person name="Zhigarkov V.S."/>
            <person name="Minaev N.V."/>
            <person name="Novikov A."/>
            <person name="Toshchakov S.V."/>
            <person name="Elcheninov A.G."/>
            <person name="Kublanov I.V."/>
        </authorList>
    </citation>
    <scope>NUCLEOTIDE SEQUENCE [LARGE SCALE GENOMIC DNA]</scope>
    <source>
        <strain evidence="14 15">3753O</strain>
    </source>
</reference>
<dbReference type="PANTHER" id="PTHR33693:SF1">
    <property type="entry name" value="TYPE-4 URACIL-DNA GLYCOSYLASE"/>
    <property type="match status" value="1"/>
</dbReference>
<evidence type="ECO:0000256" key="7">
    <source>
        <dbReference type="ARBA" id="ARBA00022763"/>
    </source>
</evidence>
<dbReference type="Pfam" id="PF03167">
    <property type="entry name" value="UDG"/>
    <property type="match status" value="1"/>
</dbReference>
<comment type="catalytic activity">
    <reaction evidence="1">
        <text>Hydrolyzes single-stranded DNA or mismatched double-stranded DNA and polynucleotides, releasing free uracil.</text>
        <dbReference type="EC" id="3.2.2.27"/>
    </reaction>
</comment>
<dbReference type="NCBIfam" id="TIGR00758">
    <property type="entry name" value="UDG_fam4"/>
    <property type="match status" value="1"/>
</dbReference>
<dbReference type="SMART" id="SM00987">
    <property type="entry name" value="UreE_C"/>
    <property type="match status" value="1"/>
</dbReference>
<evidence type="ECO:0000313" key="15">
    <source>
        <dbReference type="Proteomes" id="UP000326331"/>
    </source>
</evidence>
<evidence type="ECO:0000256" key="4">
    <source>
        <dbReference type="ARBA" id="ARBA00019403"/>
    </source>
</evidence>
<keyword evidence="5" id="KW-0004">4Fe-4S</keyword>
<dbReference type="PANTHER" id="PTHR33693">
    <property type="entry name" value="TYPE-5 URACIL-DNA GLYCOSYLASE"/>
    <property type="match status" value="1"/>
</dbReference>
<evidence type="ECO:0000256" key="8">
    <source>
        <dbReference type="ARBA" id="ARBA00022801"/>
    </source>
</evidence>
<dbReference type="InterPro" id="IPR005122">
    <property type="entry name" value="Uracil-DNA_glycosylase-like"/>
</dbReference>
<evidence type="ECO:0000256" key="11">
    <source>
        <dbReference type="ARBA" id="ARBA00023204"/>
    </source>
</evidence>
<protein>
    <recommendedName>
        <fullName evidence="4">Type-4 uracil-DNA glycosylase</fullName>
        <ecNumber evidence="3">3.2.2.27</ecNumber>
    </recommendedName>
</protein>
<evidence type="ECO:0000256" key="2">
    <source>
        <dbReference type="ARBA" id="ARBA00006521"/>
    </source>
</evidence>
<name>A0ABX6C657_9CHLR</name>
<reference evidence="14 15" key="1">
    <citation type="submission" date="2019-08" db="EMBL/GenBank/DDBJ databases">
        <authorList>
            <person name="Toschakov S.V."/>
        </authorList>
    </citation>
    <scope>NUCLEOTIDE SEQUENCE [LARGE SCALE GENOMIC DNA]</scope>
    <source>
        <strain evidence="14 15">3753O</strain>
    </source>
</reference>
<comment type="similarity">
    <text evidence="2">Belongs to the uracil-DNA glycosylase (UDG) superfamily. Type 4 (UDGa) family.</text>
</comment>
<accession>A0ABX6C657</accession>
<evidence type="ECO:0000256" key="1">
    <source>
        <dbReference type="ARBA" id="ARBA00001400"/>
    </source>
</evidence>
<feature type="region of interest" description="Disordered" evidence="12">
    <location>
        <begin position="194"/>
        <end position="268"/>
    </location>
</feature>
<feature type="compositionally biased region" description="Low complexity" evidence="12">
    <location>
        <begin position="251"/>
        <end position="260"/>
    </location>
</feature>
<organism evidence="14 15">
    <name type="scientific">Tepidiforma bonchosmolovskayae</name>
    <dbReference type="NCBI Taxonomy" id="2601677"/>
    <lineage>
        <taxon>Bacteria</taxon>
        <taxon>Bacillati</taxon>
        <taxon>Chloroflexota</taxon>
        <taxon>Tepidiformia</taxon>
        <taxon>Tepidiformales</taxon>
        <taxon>Tepidiformaceae</taxon>
        <taxon>Tepidiforma</taxon>
    </lineage>
</organism>
<evidence type="ECO:0000256" key="12">
    <source>
        <dbReference type="SAM" id="MobiDB-lite"/>
    </source>
</evidence>
<dbReference type="InterPro" id="IPR051536">
    <property type="entry name" value="UDG_Type-4/5"/>
</dbReference>